<evidence type="ECO:0000259" key="16">
    <source>
        <dbReference type="PROSITE" id="PS50885"/>
    </source>
</evidence>
<comment type="caution">
    <text evidence="17">The sequence shown here is derived from an EMBL/GenBank/DDBJ whole genome shotgun (WGS) entry which is preliminary data.</text>
</comment>
<dbReference type="InterPro" id="IPR003594">
    <property type="entry name" value="HATPase_dom"/>
</dbReference>
<dbReference type="InterPro" id="IPR004358">
    <property type="entry name" value="Sig_transdc_His_kin-like_C"/>
</dbReference>
<dbReference type="InterPro" id="IPR032404">
    <property type="entry name" value="CpxA_peri"/>
</dbReference>
<evidence type="ECO:0000256" key="14">
    <source>
        <dbReference type="SAM" id="Phobius"/>
    </source>
</evidence>
<dbReference type="InterPro" id="IPR050398">
    <property type="entry name" value="HssS/ArlS-like"/>
</dbReference>
<keyword evidence="4" id="KW-1003">Cell membrane</keyword>
<dbReference type="Pfam" id="PF16527">
    <property type="entry name" value="CpxA_peri"/>
    <property type="match status" value="1"/>
</dbReference>
<dbReference type="EMBL" id="WXWW01000204">
    <property type="protein sequence ID" value="NAW66309.1"/>
    <property type="molecule type" value="Genomic_DNA"/>
</dbReference>
<reference evidence="17 18" key="1">
    <citation type="submission" date="2017-05" db="EMBL/GenBank/DDBJ databases">
        <title>High clonality and local adaptation shapes Vibrionaceae linages within an endangered oasis.</title>
        <authorList>
            <person name="Vazquez-Rosas-Landa M."/>
        </authorList>
    </citation>
    <scope>NUCLEOTIDE SEQUENCE [LARGE SCALE GENOMIC DNA]</scope>
    <source>
        <strain evidence="17 18">P46_P4S1P180</strain>
    </source>
</reference>
<evidence type="ECO:0000256" key="4">
    <source>
        <dbReference type="ARBA" id="ARBA00022475"/>
    </source>
</evidence>
<feature type="transmembrane region" description="Helical" evidence="14">
    <location>
        <begin position="21"/>
        <end position="41"/>
    </location>
</feature>
<evidence type="ECO:0000256" key="2">
    <source>
        <dbReference type="ARBA" id="ARBA00004651"/>
    </source>
</evidence>
<dbReference type="Pfam" id="PF02518">
    <property type="entry name" value="HATPase_c"/>
    <property type="match status" value="1"/>
</dbReference>
<dbReference type="Pfam" id="PF00512">
    <property type="entry name" value="HisKA"/>
    <property type="match status" value="1"/>
</dbReference>
<keyword evidence="6" id="KW-0808">Transferase</keyword>
<dbReference type="NCBIfam" id="NF007007">
    <property type="entry name" value="PRK09470.1"/>
    <property type="match status" value="1"/>
</dbReference>
<evidence type="ECO:0000259" key="15">
    <source>
        <dbReference type="PROSITE" id="PS50109"/>
    </source>
</evidence>
<sequence length="477" mass="53865">MKRPLFNQPLFSRPLFNRLSSRIFAIFWLTLMLVVVVLLLLPHLDPRSQHTIPQPELDRYQDAAARISERLSSQPGTLQEKLLPLADPERHKGMQLYFTNDDGELLTPHQRTKALRNFITSADSPDAPRQKLYGRWMVAGPFLVKDQQQSALMYIGRVSHRPPPFFLRILDQPFHLLLLTMLVSTPLLLWLAWALSRPARKLQEAAQRVASGQFTQDPTLESSGPREFRQAGASFNQMVSSVNQMIGGQQRLLSDISHELRSPLTRLRMATALAQRKQGNSAELERIDTEAERLEAMIAKLLELSRMQIHGQETREYSDAVSLWQDMLDDAEFEASQHKKSLACSPLLPWPLAGNTELLISALENVVRNAIYYSKDRIEVQFSANDHSLTVTIDDNGEGVPDDQLKDIFRPFYRVSTARDRHSGGTGLGLAITENAIRQHNGSITASHSPLGGLRVTLMLPLAQKSQRHSLSQPEAR</sequence>
<dbReference type="PROSITE" id="PS50109">
    <property type="entry name" value="HIS_KIN"/>
    <property type="match status" value="1"/>
</dbReference>
<keyword evidence="17" id="KW-0378">Hydrolase</keyword>
<dbReference type="GO" id="GO:0000155">
    <property type="term" value="F:phosphorelay sensor kinase activity"/>
    <property type="evidence" value="ECO:0007669"/>
    <property type="project" value="InterPro"/>
</dbReference>
<dbReference type="InterPro" id="IPR036890">
    <property type="entry name" value="HATPase_C_sf"/>
</dbReference>
<dbReference type="SMART" id="SM00387">
    <property type="entry name" value="HATPase_c"/>
    <property type="match status" value="1"/>
</dbReference>
<evidence type="ECO:0000256" key="12">
    <source>
        <dbReference type="ARBA" id="ARBA00023012"/>
    </source>
</evidence>
<dbReference type="SUPFAM" id="SSF47384">
    <property type="entry name" value="Homodimeric domain of signal transducing histidine kinase"/>
    <property type="match status" value="1"/>
</dbReference>
<feature type="domain" description="Histidine kinase" evidence="15">
    <location>
        <begin position="255"/>
        <end position="464"/>
    </location>
</feature>
<dbReference type="RefSeq" id="WP_161445639.1">
    <property type="nucleotide sequence ID" value="NZ_WXWW01000204.1"/>
</dbReference>
<dbReference type="InterPro" id="IPR036097">
    <property type="entry name" value="HisK_dim/P_sf"/>
</dbReference>
<dbReference type="GO" id="GO:0016787">
    <property type="term" value="F:hydrolase activity"/>
    <property type="evidence" value="ECO:0007669"/>
    <property type="project" value="UniProtKB-KW"/>
</dbReference>
<dbReference type="Gene3D" id="3.30.450.210">
    <property type="entry name" value="Two-component sensor protein CpxA, periplasmic domain"/>
    <property type="match status" value="1"/>
</dbReference>
<dbReference type="SMART" id="SM00388">
    <property type="entry name" value="HisKA"/>
    <property type="match status" value="1"/>
</dbReference>
<evidence type="ECO:0000256" key="8">
    <source>
        <dbReference type="ARBA" id="ARBA00022741"/>
    </source>
</evidence>
<evidence type="ECO:0000256" key="10">
    <source>
        <dbReference type="ARBA" id="ARBA00022840"/>
    </source>
</evidence>
<dbReference type="InterPro" id="IPR003660">
    <property type="entry name" value="HAMP_dom"/>
</dbReference>
<evidence type="ECO:0000256" key="6">
    <source>
        <dbReference type="ARBA" id="ARBA00022679"/>
    </source>
</evidence>
<dbReference type="GO" id="GO:0005524">
    <property type="term" value="F:ATP binding"/>
    <property type="evidence" value="ECO:0007669"/>
    <property type="project" value="UniProtKB-KW"/>
</dbReference>
<evidence type="ECO:0000256" key="1">
    <source>
        <dbReference type="ARBA" id="ARBA00000085"/>
    </source>
</evidence>
<evidence type="ECO:0000256" key="7">
    <source>
        <dbReference type="ARBA" id="ARBA00022692"/>
    </source>
</evidence>
<keyword evidence="9 17" id="KW-0418">Kinase</keyword>
<dbReference type="InterPro" id="IPR038515">
    <property type="entry name" value="CpxA_peri_sf"/>
</dbReference>
<dbReference type="CDD" id="cd00082">
    <property type="entry name" value="HisKA"/>
    <property type="match status" value="1"/>
</dbReference>
<comment type="subcellular location">
    <subcellularLocation>
        <location evidence="2">Cell membrane</location>
        <topology evidence="2">Multi-pass membrane protein</topology>
    </subcellularLocation>
</comment>
<protein>
    <recommendedName>
        <fullName evidence="3">histidine kinase</fullName>
        <ecNumber evidence="3">2.7.13.3</ecNumber>
    </recommendedName>
</protein>
<dbReference type="EC" id="2.7.13.3" evidence="3"/>
<dbReference type="FunFam" id="3.30.565.10:FF:000011">
    <property type="entry name" value="Sensor histidine kinase CpxA"/>
    <property type="match status" value="1"/>
</dbReference>
<proteinExistence type="predicted"/>
<dbReference type="PROSITE" id="PS50885">
    <property type="entry name" value="HAMP"/>
    <property type="match status" value="1"/>
</dbReference>
<evidence type="ECO:0000256" key="9">
    <source>
        <dbReference type="ARBA" id="ARBA00022777"/>
    </source>
</evidence>
<gene>
    <name evidence="17" type="primary">cpxA</name>
    <name evidence="17" type="ORF">CAG72_13870</name>
</gene>
<keyword evidence="12" id="KW-0902">Two-component regulatory system</keyword>
<dbReference type="Gene3D" id="1.10.287.130">
    <property type="match status" value="1"/>
</dbReference>
<dbReference type="SMART" id="SM00304">
    <property type="entry name" value="HAMP"/>
    <property type="match status" value="1"/>
</dbReference>
<evidence type="ECO:0000256" key="5">
    <source>
        <dbReference type="ARBA" id="ARBA00022553"/>
    </source>
</evidence>
<evidence type="ECO:0000256" key="3">
    <source>
        <dbReference type="ARBA" id="ARBA00012438"/>
    </source>
</evidence>
<keyword evidence="5" id="KW-0597">Phosphoprotein</keyword>
<evidence type="ECO:0000256" key="11">
    <source>
        <dbReference type="ARBA" id="ARBA00022989"/>
    </source>
</evidence>
<dbReference type="SUPFAM" id="SSF55874">
    <property type="entry name" value="ATPase domain of HSP90 chaperone/DNA topoisomerase II/histidine kinase"/>
    <property type="match status" value="1"/>
</dbReference>
<dbReference type="PANTHER" id="PTHR45528">
    <property type="entry name" value="SENSOR HISTIDINE KINASE CPXA"/>
    <property type="match status" value="1"/>
</dbReference>
<dbReference type="Gene3D" id="3.30.565.10">
    <property type="entry name" value="Histidine kinase-like ATPase, C-terminal domain"/>
    <property type="match status" value="1"/>
</dbReference>
<keyword evidence="11 14" id="KW-1133">Transmembrane helix</keyword>
<dbReference type="GO" id="GO:0005886">
    <property type="term" value="C:plasma membrane"/>
    <property type="evidence" value="ECO:0007669"/>
    <property type="project" value="UniProtKB-SubCell"/>
</dbReference>
<organism evidence="17 18">
    <name type="scientific">Photobacterium halotolerans</name>
    <dbReference type="NCBI Taxonomy" id="265726"/>
    <lineage>
        <taxon>Bacteria</taxon>
        <taxon>Pseudomonadati</taxon>
        <taxon>Pseudomonadota</taxon>
        <taxon>Gammaproteobacteria</taxon>
        <taxon>Vibrionales</taxon>
        <taxon>Vibrionaceae</taxon>
        <taxon>Photobacterium</taxon>
    </lineage>
</organism>
<evidence type="ECO:0000256" key="13">
    <source>
        <dbReference type="ARBA" id="ARBA00023136"/>
    </source>
</evidence>
<evidence type="ECO:0000313" key="17">
    <source>
        <dbReference type="EMBL" id="NAW66309.1"/>
    </source>
</evidence>
<dbReference type="Proteomes" id="UP000465712">
    <property type="component" value="Unassembled WGS sequence"/>
</dbReference>
<name>A0A7X4WCN1_9GAMM</name>
<dbReference type="AlphaFoldDB" id="A0A7X4WCN1"/>
<keyword evidence="10" id="KW-0067">ATP-binding</keyword>
<dbReference type="InterPro" id="IPR005467">
    <property type="entry name" value="His_kinase_dom"/>
</dbReference>
<dbReference type="InterPro" id="IPR003661">
    <property type="entry name" value="HisK_dim/P_dom"/>
</dbReference>
<feature type="domain" description="HAMP" evidence="16">
    <location>
        <begin position="193"/>
        <end position="247"/>
    </location>
</feature>
<dbReference type="CDD" id="cd06225">
    <property type="entry name" value="HAMP"/>
    <property type="match status" value="1"/>
</dbReference>
<dbReference type="InterPro" id="IPR058125">
    <property type="entry name" value="CpxA"/>
</dbReference>
<keyword evidence="13 14" id="KW-0472">Membrane</keyword>
<dbReference type="PRINTS" id="PR00344">
    <property type="entry name" value="BCTRLSENSOR"/>
</dbReference>
<feature type="transmembrane region" description="Helical" evidence="14">
    <location>
        <begin position="174"/>
        <end position="195"/>
    </location>
</feature>
<keyword evidence="8" id="KW-0547">Nucleotide-binding</keyword>
<keyword evidence="7 14" id="KW-0812">Transmembrane</keyword>
<comment type="catalytic activity">
    <reaction evidence="1">
        <text>ATP + protein L-histidine = ADP + protein N-phospho-L-histidine.</text>
        <dbReference type="EC" id="2.7.13.3"/>
    </reaction>
</comment>
<dbReference type="Pfam" id="PF00672">
    <property type="entry name" value="HAMP"/>
    <property type="match status" value="1"/>
</dbReference>
<dbReference type="PANTHER" id="PTHR45528:SF1">
    <property type="entry name" value="SENSOR HISTIDINE KINASE CPXA"/>
    <property type="match status" value="1"/>
</dbReference>
<evidence type="ECO:0000313" key="18">
    <source>
        <dbReference type="Proteomes" id="UP000465712"/>
    </source>
</evidence>
<accession>A0A7X4WCN1</accession>